<reference evidence="7" key="2">
    <citation type="submission" date="2021-04" db="EMBL/GenBank/DDBJ databases">
        <authorList>
            <person name="Gilroy R."/>
        </authorList>
    </citation>
    <scope>NUCLEOTIDE SEQUENCE</scope>
    <source>
        <strain evidence="7">ChiGjej4B4-7305</strain>
    </source>
</reference>
<evidence type="ECO:0000313" key="8">
    <source>
        <dbReference type="Proteomes" id="UP000824037"/>
    </source>
</evidence>
<keyword evidence="2" id="KW-0805">Transcription regulation</keyword>
<dbReference type="PANTHER" id="PTHR30055:SF234">
    <property type="entry name" value="HTH-TYPE TRANSCRIPTIONAL REGULATOR BETI"/>
    <property type="match status" value="1"/>
</dbReference>
<evidence type="ECO:0000259" key="6">
    <source>
        <dbReference type="PROSITE" id="PS50977"/>
    </source>
</evidence>
<dbReference type="InterPro" id="IPR001647">
    <property type="entry name" value="HTH_TetR"/>
</dbReference>
<feature type="DNA-binding region" description="H-T-H motif" evidence="5">
    <location>
        <begin position="32"/>
        <end position="51"/>
    </location>
</feature>
<name>A0A9D2EDG9_9MICO</name>
<dbReference type="InterPro" id="IPR039538">
    <property type="entry name" value="BetI_C"/>
</dbReference>
<evidence type="ECO:0000256" key="1">
    <source>
        <dbReference type="ARBA" id="ARBA00022491"/>
    </source>
</evidence>
<keyword evidence="3 5" id="KW-0238">DNA-binding</keyword>
<dbReference type="SUPFAM" id="SSF46689">
    <property type="entry name" value="Homeodomain-like"/>
    <property type="match status" value="1"/>
</dbReference>
<evidence type="ECO:0000256" key="2">
    <source>
        <dbReference type="ARBA" id="ARBA00023015"/>
    </source>
</evidence>
<dbReference type="Proteomes" id="UP000824037">
    <property type="component" value="Unassembled WGS sequence"/>
</dbReference>
<protein>
    <submittedName>
        <fullName evidence="7">TetR family transcriptional regulator</fullName>
    </submittedName>
</protein>
<dbReference type="PANTHER" id="PTHR30055">
    <property type="entry name" value="HTH-TYPE TRANSCRIPTIONAL REGULATOR RUTR"/>
    <property type="match status" value="1"/>
</dbReference>
<evidence type="ECO:0000313" key="7">
    <source>
        <dbReference type="EMBL" id="HIZ35325.1"/>
    </source>
</evidence>
<dbReference type="GO" id="GO:0000976">
    <property type="term" value="F:transcription cis-regulatory region binding"/>
    <property type="evidence" value="ECO:0007669"/>
    <property type="project" value="TreeGrafter"/>
</dbReference>
<evidence type="ECO:0000256" key="5">
    <source>
        <dbReference type="PROSITE-ProRule" id="PRU00335"/>
    </source>
</evidence>
<keyword evidence="4" id="KW-0804">Transcription</keyword>
<dbReference type="GO" id="GO:0003700">
    <property type="term" value="F:DNA-binding transcription factor activity"/>
    <property type="evidence" value="ECO:0007669"/>
    <property type="project" value="TreeGrafter"/>
</dbReference>
<dbReference type="AlphaFoldDB" id="A0A9D2EDG9"/>
<dbReference type="Pfam" id="PF13977">
    <property type="entry name" value="TetR_C_6"/>
    <property type="match status" value="1"/>
</dbReference>
<sequence length="199" mass="20886">MVRDGRIKDERREQILSATERLLGRGGVDAVTMRAVAAEAGVSLRLVQYYGQSKDELLTATLDRLAASSVQRWQRRTAERTAGTSAIEAIRAFIAEALPTDEESSAFHRVGVSLEVLAVSGSSAAGAAYRRHLRALADHLADVVGTSGVSAVAAAQIAHEVMALSHGLGTLVMAGISTAEDAAAVAEEYLTGLQSRLSG</sequence>
<keyword evidence="1" id="KW-0678">Repressor</keyword>
<evidence type="ECO:0000256" key="3">
    <source>
        <dbReference type="ARBA" id="ARBA00023125"/>
    </source>
</evidence>
<organism evidence="7 8">
    <name type="scientific">Candidatus Ruania gallistercoris</name>
    <dbReference type="NCBI Taxonomy" id="2838746"/>
    <lineage>
        <taxon>Bacteria</taxon>
        <taxon>Bacillati</taxon>
        <taxon>Actinomycetota</taxon>
        <taxon>Actinomycetes</taxon>
        <taxon>Micrococcales</taxon>
        <taxon>Ruaniaceae</taxon>
        <taxon>Ruania</taxon>
    </lineage>
</organism>
<dbReference type="InterPro" id="IPR009057">
    <property type="entry name" value="Homeodomain-like_sf"/>
</dbReference>
<dbReference type="Pfam" id="PF00440">
    <property type="entry name" value="TetR_N"/>
    <property type="match status" value="1"/>
</dbReference>
<dbReference type="SUPFAM" id="SSF48498">
    <property type="entry name" value="Tetracyclin repressor-like, C-terminal domain"/>
    <property type="match status" value="1"/>
</dbReference>
<dbReference type="EMBL" id="DXBY01000097">
    <property type="protein sequence ID" value="HIZ35325.1"/>
    <property type="molecule type" value="Genomic_DNA"/>
</dbReference>
<evidence type="ECO:0000256" key="4">
    <source>
        <dbReference type="ARBA" id="ARBA00023163"/>
    </source>
</evidence>
<accession>A0A9D2EDG9</accession>
<dbReference type="InterPro" id="IPR036271">
    <property type="entry name" value="Tet_transcr_reg_TetR-rel_C_sf"/>
</dbReference>
<feature type="domain" description="HTH tetR-type" evidence="6">
    <location>
        <begin position="9"/>
        <end position="69"/>
    </location>
</feature>
<proteinExistence type="predicted"/>
<comment type="caution">
    <text evidence="7">The sequence shown here is derived from an EMBL/GenBank/DDBJ whole genome shotgun (WGS) entry which is preliminary data.</text>
</comment>
<gene>
    <name evidence="7" type="ORF">H9815_06070</name>
</gene>
<dbReference type="Gene3D" id="1.10.357.10">
    <property type="entry name" value="Tetracycline Repressor, domain 2"/>
    <property type="match status" value="1"/>
</dbReference>
<dbReference type="InterPro" id="IPR050109">
    <property type="entry name" value="HTH-type_TetR-like_transc_reg"/>
</dbReference>
<reference evidence="7" key="1">
    <citation type="journal article" date="2021" name="PeerJ">
        <title>Extensive microbial diversity within the chicken gut microbiome revealed by metagenomics and culture.</title>
        <authorList>
            <person name="Gilroy R."/>
            <person name="Ravi A."/>
            <person name="Getino M."/>
            <person name="Pursley I."/>
            <person name="Horton D.L."/>
            <person name="Alikhan N.F."/>
            <person name="Baker D."/>
            <person name="Gharbi K."/>
            <person name="Hall N."/>
            <person name="Watson M."/>
            <person name="Adriaenssens E.M."/>
            <person name="Foster-Nyarko E."/>
            <person name="Jarju S."/>
            <person name="Secka A."/>
            <person name="Antonio M."/>
            <person name="Oren A."/>
            <person name="Chaudhuri R.R."/>
            <person name="La Ragione R."/>
            <person name="Hildebrand F."/>
            <person name="Pallen M.J."/>
        </authorList>
    </citation>
    <scope>NUCLEOTIDE SEQUENCE</scope>
    <source>
        <strain evidence="7">ChiGjej4B4-7305</strain>
    </source>
</reference>
<dbReference type="PROSITE" id="PS50977">
    <property type="entry name" value="HTH_TETR_2"/>
    <property type="match status" value="1"/>
</dbReference>